<dbReference type="PANTHER" id="PTHR43734:SF1">
    <property type="entry name" value="PHYTOENE DESATURASE"/>
    <property type="match status" value="1"/>
</dbReference>
<dbReference type="Gene3D" id="3.40.50.720">
    <property type="entry name" value="NAD(P)-binding Rossmann-like Domain"/>
    <property type="match status" value="1"/>
</dbReference>
<dbReference type="Proteomes" id="UP000095210">
    <property type="component" value="Chromosome"/>
</dbReference>
<organism evidence="1 2">
    <name type="scientific">Actinoalloteichus hymeniacidonis</name>
    <dbReference type="NCBI Taxonomy" id="340345"/>
    <lineage>
        <taxon>Bacteria</taxon>
        <taxon>Bacillati</taxon>
        <taxon>Actinomycetota</taxon>
        <taxon>Actinomycetes</taxon>
        <taxon>Pseudonocardiales</taxon>
        <taxon>Pseudonocardiaceae</taxon>
        <taxon>Actinoalloteichus</taxon>
    </lineage>
</organism>
<dbReference type="Gene3D" id="3.50.50.60">
    <property type="entry name" value="FAD/NAD(P)-binding domain"/>
    <property type="match status" value="1"/>
</dbReference>
<dbReference type="InterPro" id="IPR036188">
    <property type="entry name" value="FAD/NAD-bd_sf"/>
</dbReference>
<dbReference type="RefSeq" id="WP_069846967.1">
    <property type="nucleotide sequence ID" value="NZ_CP014859.1"/>
</dbReference>
<dbReference type="AlphaFoldDB" id="A0AAC9HN96"/>
<gene>
    <name evidence="1" type="ORF">TL08_05115</name>
</gene>
<keyword evidence="2" id="KW-1185">Reference proteome</keyword>
<dbReference type="Gene3D" id="3.90.660.50">
    <property type="match status" value="1"/>
</dbReference>
<dbReference type="Pfam" id="PF13450">
    <property type="entry name" value="NAD_binding_8"/>
    <property type="match status" value="1"/>
</dbReference>
<dbReference type="EMBL" id="CP014859">
    <property type="protein sequence ID" value="AOS61851.1"/>
    <property type="molecule type" value="Genomic_DNA"/>
</dbReference>
<dbReference type="SUPFAM" id="SSF51971">
    <property type="entry name" value="Nucleotide-binding domain"/>
    <property type="match status" value="1"/>
</dbReference>
<name>A0AAC9HN96_9PSEU</name>
<protein>
    <submittedName>
        <fullName evidence="1">NAD(P)-binding Rossmann-like domain</fullName>
    </submittedName>
</protein>
<proteinExistence type="predicted"/>
<sequence length="386" mass="42301">MTREITVVGGGLAGLTAAITCAEQGAVVTLHEAHRELGGRGRATDGPYVAHDGPHVFYADGPHWNWLADRSLTGRLGTPPARAWLHAGLRYQGRIGRRLPAGFLRMILQRRRPAPVDRDFLGWASEHFGEQAARAAANAISVVTYDADTGRLSAAFVWELLHRVFAPKPPAVRWVVGGWQAVIDRLADRARELGVRIELGSRVRELDGRPTIVATELSSARVLLDDPSLHWESGHCQSLDLAVRQDPRRDWFVVFDLDEGGFHECYSAQDPTVAPEGESLFQLDIPVRAGESTREARDRLVAFADLTVPGWRDRLSWRRNTTARGRTGAIDLPGTTWRDRPRIDRGDDVWLAGDMVAAPGMRGEIAMNSAVAAARGALASVGVRSS</sequence>
<dbReference type="KEGG" id="ahm:TL08_05115"/>
<dbReference type="PRINTS" id="PR00411">
    <property type="entry name" value="PNDRDTASEI"/>
</dbReference>
<dbReference type="PANTHER" id="PTHR43734">
    <property type="entry name" value="PHYTOENE DESATURASE"/>
    <property type="match status" value="1"/>
</dbReference>
<accession>A0AAC9HN96</accession>
<reference evidence="2" key="1">
    <citation type="submission" date="2016-03" db="EMBL/GenBank/DDBJ databases">
        <title>Complete genome sequence of the type strain Actinoalloteichus hymeniacidonis DSM 45092.</title>
        <authorList>
            <person name="Schaffert L."/>
            <person name="Albersmeier A."/>
            <person name="Winkler A."/>
            <person name="Kalinowski J."/>
            <person name="Zotchev S."/>
            <person name="Ruckert C."/>
        </authorList>
    </citation>
    <scope>NUCLEOTIDE SEQUENCE [LARGE SCALE GENOMIC DNA]</scope>
    <source>
        <strain evidence="2">HPA177(T) (DSM 45092(T))</strain>
    </source>
</reference>
<evidence type="ECO:0000313" key="2">
    <source>
        <dbReference type="Proteomes" id="UP000095210"/>
    </source>
</evidence>
<evidence type="ECO:0000313" key="1">
    <source>
        <dbReference type="EMBL" id="AOS61851.1"/>
    </source>
</evidence>